<feature type="transmembrane region" description="Helical" evidence="7">
    <location>
        <begin position="532"/>
        <end position="553"/>
    </location>
</feature>
<reference evidence="10" key="2">
    <citation type="submission" date="2013-12" db="EMBL/GenBank/DDBJ databases">
        <title>Evolution of pathogenesis and genome organization in the Tremellales.</title>
        <authorList>
            <person name="Cuomo C."/>
            <person name="Litvintseva A."/>
            <person name="Heitman J."/>
            <person name="Chen Y."/>
            <person name="Sun S."/>
            <person name="Springer D."/>
            <person name="Dromer F."/>
            <person name="Young S."/>
            <person name="Zeng Q."/>
            <person name="Chapman S."/>
            <person name="Gujja S."/>
            <person name="Saif S."/>
            <person name="Birren B."/>
        </authorList>
    </citation>
    <scope>NUCLEOTIDE SEQUENCE [LARGE SCALE GENOMIC DNA]</scope>
    <source>
        <strain evidence="10">CBS 10435</strain>
    </source>
</reference>
<name>A0A1B9II84_9TREE</name>
<dbReference type="InterPro" id="IPR020846">
    <property type="entry name" value="MFS_dom"/>
</dbReference>
<evidence type="ECO:0000256" key="3">
    <source>
        <dbReference type="ARBA" id="ARBA00022692"/>
    </source>
</evidence>
<feature type="transmembrane region" description="Helical" evidence="7">
    <location>
        <begin position="451"/>
        <end position="474"/>
    </location>
</feature>
<feature type="domain" description="Major facilitator superfamily (MFS) profile" evidence="8">
    <location>
        <begin position="94"/>
        <end position="554"/>
    </location>
</feature>
<evidence type="ECO:0000256" key="4">
    <source>
        <dbReference type="ARBA" id="ARBA00022989"/>
    </source>
</evidence>
<comment type="subcellular location">
    <subcellularLocation>
        <location evidence="1">Membrane</location>
        <topology evidence="1">Multi-pass membrane protein</topology>
    </subcellularLocation>
</comment>
<keyword evidence="2" id="KW-0813">Transport</keyword>
<feature type="compositionally biased region" description="Basic and acidic residues" evidence="6">
    <location>
        <begin position="591"/>
        <end position="606"/>
    </location>
</feature>
<keyword evidence="4 7" id="KW-1133">Transmembrane helix</keyword>
<evidence type="ECO:0000256" key="1">
    <source>
        <dbReference type="ARBA" id="ARBA00004141"/>
    </source>
</evidence>
<dbReference type="PANTHER" id="PTHR42718">
    <property type="entry name" value="MAJOR FACILITATOR SUPERFAMILY MULTIDRUG TRANSPORTER MFSC"/>
    <property type="match status" value="1"/>
</dbReference>
<proteinExistence type="predicted"/>
<evidence type="ECO:0000256" key="5">
    <source>
        <dbReference type="ARBA" id="ARBA00023136"/>
    </source>
</evidence>
<feature type="compositionally biased region" description="Polar residues" evidence="6">
    <location>
        <begin position="47"/>
        <end position="64"/>
    </location>
</feature>
<organism evidence="9 10">
    <name type="scientific">Kwoniella mangroviensis CBS 10435</name>
    <dbReference type="NCBI Taxonomy" id="1331196"/>
    <lineage>
        <taxon>Eukaryota</taxon>
        <taxon>Fungi</taxon>
        <taxon>Dikarya</taxon>
        <taxon>Basidiomycota</taxon>
        <taxon>Agaricomycotina</taxon>
        <taxon>Tremellomycetes</taxon>
        <taxon>Tremellales</taxon>
        <taxon>Cryptococcaceae</taxon>
        <taxon>Kwoniella</taxon>
    </lineage>
</organism>
<feature type="transmembrane region" description="Helical" evidence="7">
    <location>
        <begin position="360"/>
        <end position="380"/>
    </location>
</feature>
<dbReference type="InterPro" id="IPR005829">
    <property type="entry name" value="Sugar_transporter_CS"/>
</dbReference>
<dbReference type="EMBL" id="KI669467">
    <property type="protein sequence ID" value="OCF55326.1"/>
    <property type="molecule type" value="Genomic_DNA"/>
</dbReference>
<accession>A0A1B9II84</accession>
<dbReference type="InterPro" id="IPR036259">
    <property type="entry name" value="MFS_trans_sf"/>
</dbReference>
<sequence length="606" mass="65781">MSNDIADDQSSSPEEAQEKQPGNLQAKNNNDSPSASNKLFGLRNDSPLESNRRSTTSQDPSPNSNDDKSYRPPSPTVKKDANPPAMSLKKQIITAIILTATTVMTSSSGQVLNIALPTIKNDLNIGEGHLQWVVSSYNHSVGCLLLFSGRLADIYGRKQILVVGIVVFTVFTLIGGFMQNGSALIVTRALTGCGVATTTPSTTGIIAELYQGKARSKVFTCFGAGFSVGGILGLLIGGLFVSYVKYTWRSCLFVVAGIGLLIGISVIIVIPPDGSHTTDKHVDCPGAILVTVGLVLFLFAISDSQTASHGWKTGYIIALLVLGIILTILFFFWEHYVALKTDQTPLMRLDLWTRAKGRLASLYFVSFWRLWALYNATLFFQKVQSIGSVGTMLRFLPTEVAGIICSILVALLIHKIPAYWLVVTGLLACGFGNMCFAISEKDTNYWKLPFHGTWLIVFGVDIFLPTGLIFVSHFSLQDEYSVASGLFQTLLRLGSSIGLALTSIIFDSQYKISLSDGSNQEEAYLKGIQSSFWLSAAGCWIGMFVAVIALRGLGVFGKDQDQSGIKTRDVESQIRNSNLVDLSDTPTPTAVEKDQKNCKSDSRLGR</sequence>
<evidence type="ECO:0000256" key="6">
    <source>
        <dbReference type="SAM" id="MobiDB-lite"/>
    </source>
</evidence>
<dbReference type="GO" id="GO:0022857">
    <property type="term" value="F:transmembrane transporter activity"/>
    <property type="evidence" value="ECO:0007669"/>
    <property type="project" value="InterPro"/>
</dbReference>
<dbReference type="GO" id="GO:0016020">
    <property type="term" value="C:membrane"/>
    <property type="evidence" value="ECO:0007669"/>
    <property type="project" value="UniProtKB-SubCell"/>
</dbReference>
<keyword evidence="5 7" id="KW-0472">Membrane</keyword>
<evidence type="ECO:0000256" key="2">
    <source>
        <dbReference type="ARBA" id="ARBA00022448"/>
    </source>
</evidence>
<dbReference type="AlphaFoldDB" id="A0A1B9II84"/>
<feature type="transmembrane region" description="Helical" evidence="7">
    <location>
        <begin position="392"/>
        <end position="412"/>
    </location>
</feature>
<protein>
    <recommendedName>
        <fullName evidence="8">Major facilitator superfamily (MFS) profile domain-containing protein</fullName>
    </recommendedName>
</protein>
<dbReference type="OrthoDB" id="2130629at2759"/>
<dbReference type="SUPFAM" id="SSF103473">
    <property type="entry name" value="MFS general substrate transporter"/>
    <property type="match status" value="2"/>
</dbReference>
<dbReference type="Proteomes" id="UP000092583">
    <property type="component" value="Unassembled WGS sequence"/>
</dbReference>
<dbReference type="PROSITE" id="PS00216">
    <property type="entry name" value="SUGAR_TRANSPORT_1"/>
    <property type="match status" value="1"/>
</dbReference>
<dbReference type="Gene3D" id="1.20.1250.20">
    <property type="entry name" value="MFS general substrate transporter like domains"/>
    <property type="match status" value="1"/>
</dbReference>
<feature type="region of interest" description="Disordered" evidence="6">
    <location>
        <begin position="1"/>
        <end position="83"/>
    </location>
</feature>
<evidence type="ECO:0000313" key="10">
    <source>
        <dbReference type="Proteomes" id="UP000092583"/>
    </source>
</evidence>
<feature type="compositionally biased region" description="Polar residues" evidence="6">
    <location>
        <begin position="1"/>
        <end position="37"/>
    </location>
</feature>
<evidence type="ECO:0000259" key="8">
    <source>
        <dbReference type="PROSITE" id="PS50850"/>
    </source>
</evidence>
<feature type="transmembrane region" description="Helical" evidence="7">
    <location>
        <begin position="419"/>
        <end position="439"/>
    </location>
</feature>
<feature type="region of interest" description="Disordered" evidence="6">
    <location>
        <begin position="583"/>
        <end position="606"/>
    </location>
</feature>
<keyword evidence="10" id="KW-1185">Reference proteome</keyword>
<dbReference type="PANTHER" id="PTHR42718:SF9">
    <property type="entry name" value="MAJOR FACILITATOR SUPERFAMILY MULTIDRUG TRANSPORTER MFSC"/>
    <property type="match status" value="1"/>
</dbReference>
<evidence type="ECO:0000256" key="7">
    <source>
        <dbReference type="SAM" id="Phobius"/>
    </source>
</evidence>
<gene>
    <name evidence="9" type="ORF">L486_07441</name>
</gene>
<reference evidence="9 10" key="1">
    <citation type="submission" date="2013-07" db="EMBL/GenBank/DDBJ databases">
        <title>The Genome Sequence of Kwoniella mangroviensis CBS10435.</title>
        <authorList>
            <consortium name="The Broad Institute Genome Sequencing Platform"/>
            <person name="Cuomo C."/>
            <person name="Litvintseva A."/>
            <person name="Chen Y."/>
            <person name="Heitman J."/>
            <person name="Sun S."/>
            <person name="Springer D."/>
            <person name="Dromer F."/>
            <person name="Young S.K."/>
            <person name="Zeng Q."/>
            <person name="Gargeya S."/>
            <person name="Fitzgerald M."/>
            <person name="Abouelleil A."/>
            <person name="Alvarado L."/>
            <person name="Berlin A.M."/>
            <person name="Chapman S.B."/>
            <person name="Dewar J."/>
            <person name="Goldberg J."/>
            <person name="Griggs A."/>
            <person name="Gujja S."/>
            <person name="Hansen M."/>
            <person name="Howarth C."/>
            <person name="Imamovic A."/>
            <person name="Larimer J."/>
            <person name="McCowan C."/>
            <person name="Murphy C."/>
            <person name="Pearson M."/>
            <person name="Priest M."/>
            <person name="Roberts A."/>
            <person name="Saif S."/>
            <person name="Shea T."/>
            <person name="Sykes S."/>
            <person name="Wortman J."/>
            <person name="Nusbaum C."/>
            <person name="Birren B."/>
        </authorList>
    </citation>
    <scope>NUCLEOTIDE SEQUENCE [LARGE SCALE GENOMIC DNA]</scope>
    <source>
        <strain evidence="9 10">CBS 10435</strain>
    </source>
</reference>
<dbReference type="InterPro" id="IPR011701">
    <property type="entry name" value="MFS"/>
</dbReference>
<feature type="transmembrane region" description="Helical" evidence="7">
    <location>
        <begin position="486"/>
        <end position="506"/>
    </location>
</feature>
<feature type="transmembrane region" description="Helical" evidence="7">
    <location>
        <begin position="185"/>
        <end position="206"/>
    </location>
</feature>
<keyword evidence="3 7" id="KW-0812">Transmembrane</keyword>
<dbReference type="Gene3D" id="1.20.1720.10">
    <property type="entry name" value="Multidrug resistance protein D"/>
    <property type="match status" value="1"/>
</dbReference>
<dbReference type="PROSITE" id="PS50850">
    <property type="entry name" value="MFS"/>
    <property type="match status" value="1"/>
</dbReference>
<feature type="transmembrane region" description="Helical" evidence="7">
    <location>
        <begin position="246"/>
        <end position="270"/>
    </location>
</feature>
<dbReference type="Pfam" id="PF07690">
    <property type="entry name" value="MFS_1"/>
    <property type="match status" value="1"/>
</dbReference>
<feature type="transmembrane region" description="Helical" evidence="7">
    <location>
        <begin position="314"/>
        <end position="339"/>
    </location>
</feature>
<feature type="transmembrane region" description="Helical" evidence="7">
    <location>
        <begin position="282"/>
        <end position="302"/>
    </location>
</feature>
<feature type="transmembrane region" description="Helical" evidence="7">
    <location>
        <begin position="218"/>
        <end position="240"/>
    </location>
</feature>
<dbReference type="STRING" id="1331196.A0A1B9II84"/>
<feature type="transmembrane region" description="Helical" evidence="7">
    <location>
        <begin position="160"/>
        <end position="179"/>
    </location>
</feature>
<evidence type="ECO:0000313" key="9">
    <source>
        <dbReference type="EMBL" id="OCF55326.1"/>
    </source>
</evidence>